<protein>
    <submittedName>
        <fullName evidence="2">Uncharacterized protein</fullName>
    </submittedName>
</protein>
<keyword evidence="1" id="KW-1133">Transmembrane helix</keyword>
<comment type="caution">
    <text evidence="2">The sequence shown here is derived from an EMBL/GenBank/DDBJ whole genome shotgun (WGS) entry which is preliminary data.</text>
</comment>
<name>A0A250XRF8_9CHLO</name>
<feature type="transmembrane region" description="Helical" evidence="1">
    <location>
        <begin position="241"/>
        <end position="262"/>
    </location>
</feature>
<feature type="transmembrane region" description="Helical" evidence="1">
    <location>
        <begin position="336"/>
        <end position="354"/>
    </location>
</feature>
<dbReference type="AlphaFoldDB" id="A0A250XRF8"/>
<keyword evidence="1" id="KW-0812">Transmembrane</keyword>
<evidence type="ECO:0000256" key="1">
    <source>
        <dbReference type="SAM" id="Phobius"/>
    </source>
</evidence>
<keyword evidence="1" id="KW-0472">Membrane</keyword>
<dbReference type="Proteomes" id="UP000232323">
    <property type="component" value="Unassembled WGS sequence"/>
</dbReference>
<proteinExistence type="predicted"/>
<reference evidence="2 3" key="1">
    <citation type="submission" date="2017-08" db="EMBL/GenBank/DDBJ databases">
        <title>Acidophilic green algal genome provides insights into adaptation to an acidic environment.</title>
        <authorList>
            <person name="Hirooka S."/>
            <person name="Hirose Y."/>
            <person name="Kanesaki Y."/>
            <person name="Higuchi S."/>
            <person name="Fujiwara T."/>
            <person name="Onuma R."/>
            <person name="Era A."/>
            <person name="Ohbayashi R."/>
            <person name="Uzuka A."/>
            <person name="Nozaki H."/>
            <person name="Yoshikawa H."/>
            <person name="Miyagishima S.Y."/>
        </authorList>
    </citation>
    <scope>NUCLEOTIDE SEQUENCE [LARGE SCALE GENOMIC DNA]</scope>
    <source>
        <strain evidence="2 3">NIES-2499</strain>
    </source>
</reference>
<feature type="transmembrane region" description="Helical" evidence="1">
    <location>
        <begin position="297"/>
        <end position="316"/>
    </location>
</feature>
<dbReference type="EMBL" id="BEGY01000184">
    <property type="protein sequence ID" value="GAX85671.1"/>
    <property type="molecule type" value="Genomic_DNA"/>
</dbReference>
<organism evidence="2 3">
    <name type="scientific">Chlamydomonas eustigma</name>
    <dbReference type="NCBI Taxonomy" id="1157962"/>
    <lineage>
        <taxon>Eukaryota</taxon>
        <taxon>Viridiplantae</taxon>
        <taxon>Chlorophyta</taxon>
        <taxon>core chlorophytes</taxon>
        <taxon>Chlorophyceae</taxon>
        <taxon>CS clade</taxon>
        <taxon>Chlamydomonadales</taxon>
        <taxon>Chlamydomonadaceae</taxon>
        <taxon>Chlamydomonas</taxon>
    </lineage>
</organism>
<sequence length="390" mass="43514">MASFLILPDDDTADDVRAMLRSSGASCQPVENGMLHVGSRTLYVCRREDVVLRVCKVESGGRVVPQRVEVPVYTALMRPRSVVPIVPRVGNEIPVIQAADAGGDIDDIDDIILGLRKQQKRAKLSAPPQRAFKPPSRFNRDRQEAHRSMLSSVQEVELIRSALQAAGEESCDRAFISERLPTRTKKYVDRLISNEFETVPGRPDMFRPPFDDEKFRGLMTSSVSGVVTIGLDVFGVTKLGLSVPASAAVFLYGLGSIISYTLDIMFAKQSFGGVPVAYDDLSRRFRWLVRSFASRHYYRLLFCLIIETLTGLAVLRAVLDAMNSHGILVDWAPRDFVAGVLVAVLTFLLFGNVIRFDWAYVEVEHPLMNLVVLMWMVLTILVFSSTNENK</sequence>
<evidence type="ECO:0000313" key="2">
    <source>
        <dbReference type="EMBL" id="GAX85671.1"/>
    </source>
</evidence>
<accession>A0A250XRF8</accession>
<evidence type="ECO:0000313" key="3">
    <source>
        <dbReference type="Proteomes" id="UP000232323"/>
    </source>
</evidence>
<gene>
    <name evidence="2" type="ORF">CEUSTIGMA_g13086.t1</name>
</gene>
<keyword evidence="3" id="KW-1185">Reference proteome</keyword>
<feature type="transmembrane region" description="Helical" evidence="1">
    <location>
        <begin position="366"/>
        <end position="384"/>
    </location>
</feature>